<accession>A0AAV2RKL9</accession>
<evidence type="ECO:0000256" key="2">
    <source>
        <dbReference type="SAM" id="MobiDB-lite"/>
    </source>
</evidence>
<dbReference type="Pfam" id="PF03126">
    <property type="entry name" value="Plus-3"/>
    <property type="match status" value="1"/>
</dbReference>
<dbReference type="SMART" id="SM00719">
    <property type="entry name" value="Plus3"/>
    <property type="match status" value="1"/>
</dbReference>
<evidence type="ECO:0008006" key="7">
    <source>
        <dbReference type="Google" id="ProtNLM"/>
    </source>
</evidence>
<protein>
    <recommendedName>
        <fullName evidence="7">C2H2-type domain-containing protein</fullName>
    </recommendedName>
</protein>
<dbReference type="Gene3D" id="3.90.70.200">
    <property type="entry name" value="Plus-3 domain"/>
    <property type="match status" value="1"/>
</dbReference>
<proteinExistence type="predicted"/>
<evidence type="ECO:0000259" key="4">
    <source>
        <dbReference type="PROSITE" id="PS51360"/>
    </source>
</evidence>
<dbReference type="SUPFAM" id="SSF159042">
    <property type="entry name" value="Plus3-like"/>
    <property type="match status" value="1"/>
</dbReference>
<feature type="compositionally biased region" description="Polar residues" evidence="2">
    <location>
        <begin position="406"/>
        <end position="417"/>
    </location>
</feature>
<feature type="compositionally biased region" description="Basic and acidic residues" evidence="2">
    <location>
        <begin position="369"/>
        <end position="401"/>
    </location>
</feature>
<keyword evidence="1" id="KW-0862">Zinc</keyword>
<name>A0AAV2RKL9_MEGNR</name>
<keyword evidence="6" id="KW-1185">Reference proteome</keyword>
<organism evidence="5 6">
    <name type="scientific">Meganyctiphanes norvegica</name>
    <name type="common">Northern krill</name>
    <name type="synonym">Thysanopoda norvegica</name>
    <dbReference type="NCBI Taxonomy" id="48144"/>
    <lineage>
        <taxon>Eukaryota</taxon>
        <taxon>Metazoa</taxon>
        <taxon>Ecdysozoa</taxon>
        <taxon>Arthropoda</taxon>
        <taxon>Crustacea</taxon>
        <taxon>Multicrustacea</taxon>
        <taxon>Malacostraca</taxon>
        <taxon>Eumalacostraca</taxon>
        <taxon>Eucarida</taxon>
        <taxon>Euphausiacea</taxon>
        <taxon>Euphausiidae</taxon>
        <taxon>Meganyctiphanes</taxon>
    </lineage>
</organism>
<dbReference type="PROSITE" id="PS51360">
    <property type="entry name" value="PLUS3"/>
    <property type="match status" value="1"/>
</dbReference>
<keyword evidence="1" id="KW-0479">Metal-binding</keyword>
<feature type="non-terminal residue" evidence="5">
    <location>
        <position position="849"/>
    </location>
</feature>
<evidence type="ECO:0000313" key="5">
    <source>
        <dbReference type="EMBL" id="CAL4130096.1"/>
    </source>
</evidence>
<evidence type="ECO:0000313" key="6">
    <source>
        <dbReference type="Proteomes" id="UP001497623"/>
    </source>
</evidence>
<gene>
    <name evidence="5" type="ORF">MNOR_LOCUS26420</name>
</gene>
<feature type="domain" description="C2H2-type" evidence="3">
    <location>
        <begin position="722"/>
        <end position="751"/>
    </location>
</feature>
<feature type="compositionally biased region" description="Basic and acidic residues" evidence="2">
    <location>
        <begin position="242"/>
        <end position="263"/>
    </location>
</feature>
<dbReference type="PROSITE" id="PS50157">
    <property type="entry name" value="ZINC_FINGER_C2H2_2"/>
    <property type="match status" value="1"/>
</dbReference>
<dbReference type="Proteomes" id="UP001497623">
    <property type="component" value="Unassembled WGS sequence"/>
</dbReference>
<feature type="region of interest" description="Disordered" evidence="2">
    <location>
        <begin position="231"/>
        <end position="263"/>
    </location>
</feature>
<dbReference type="InterPro" id="IPR013087">
    <property type="entry name" value="Znf_C2H2_type"/>
</dbReference>
<dbReference type="InterPro" id="IPR036128">
    <property type="entry name" value="Plus3-like_sf"/>
</dbReference>
<sequence>MENVNDDSLEEKDFEEFDLSYSHFMEIYTSDLKSQTFDTMEFKKSSFRNVRIYENKGSEVKEIKLEYEQVKLESLSCDGLKSNYDITNCQRPTDDVGNDMAVNKNGKNNKTFSDSGEREHEIVKDSNCVLKYNENVLQTIKCEVEDDNNTHFDMILVKTEKQNSIKSKNRLDDIVKSEKQTITENLNRLDNTVEPEEKISTENKNRLDDTVVYEEQTYVESKNRLNYTVVPGEKTSTNSKNRLNDTLESKEQTRTESKNRLNDTIDLEMENNFVEENANDSLKSKIVNLTKKIKEKNMNKPIYHCKLGDQNNNDYITVDSEIICLDDNHKNNDIVESLDVKVEIFAESNPELKIKKQTEMKKEIYVKKHDKKANKETVHEEVRLKVHSRLEKGDGSLKSEDGGENSLCSQNQMGSSKNRNDQILGKKSIENEDEDIMIIEYHSRCIELIDITTEEQKRPLAKHTNEIETLEVEFCKENSEKIQKSYPKLEDMERIRLSGEHMEKYLKLPMFSKVVIGCFVKLKVYEPSGVSFLKLSKTMPDQSQPKKKYYRGSRVSKGVEMDKIRSKVYNQVFPLNNIIDYMFLNHEYEEWIEECCQNNYERSTIEYVLNKEKEITNIDKCHQVMDNDPFCLGNQNYLAENNPYWLQSEKETEFYCSLCKKFLPKAKQVLLHIVNRRHSLKAATSLECDNILRDGYMIKALIFHEAYKTTEQETTLRTRIFFKCPSCEINLTTVRKLLDHLKEDYHVKDKDDETIEKSLKNLLETILKMIKRKVKNDRELNHVKNTLGNNTEGEGFKTVSKKLKTLNHINIENVQKSNQSQNCNVANIDNVSISILSLFLVILPNNNTF</sequence>
<dbReference type="EMBL" id="CAXKWB010026378">
    <property type="protein sequence ID" value="CAL4130096.1"/>
    <property type="molecule type" value="Genomic_DNA"/>
</dbReference>
<feature type="region of interest" description="Disordered" evidence="2">
    <location>
        <begin position="369"/>
        <end position="426"/>
    </location>
</feature>
<comment type="caution">
    <text evidence="5">The sequence shown here is derived from an EMBL/GenBank/DDBJ whole genome shotgun (WGS) entry which is preliminary data.</text>
</comment>
<reference evidence="5 6" key="1">
    <citation type="submission" date="2024-05" db="EMBL/GenBank/DDBJ databases">
        <authorList>
            <person name="Wallberg A."/>
        </authorList>
    </citation>
    <scope>NUCLEOTIDE SEQUENCE [LARGE SCALE GENOMIC DNA]</scope>
</reference>
<dbReference type="AlphaFoldDB" id="A0AAV2RKL9"/>
<dbReference type="InterPro" id="IPR004343">
    <property type="entry name" value="Plus-3_dom"/>
</dbReference>
<feature type="domain" description="Plus3" evidence="4">
    <location>
        <begin position="486"/>
        <end position="620"/>
    </location>
</feature>
<dbReference type="GO" id="GO:0008270">
    <property type="term" value="F:zinc ion binding"/>
    <property type="evidence" value="ECO:0007669"/>
    <property type="project" value="UniProtKB-KW"/>
</dbReference>
<dbReference type="PROSITE" id="PS00028">
    <property type="entry name" value="ZINC_FINGER_C2H2_1"/>
    <property type="match status" value="2"/>
</dbReference>
<dbReference type="SMART" id="SM00355">
    <property type="entry name" value="ZnF_C2H2"/>
    <property type="match status" value="2"/>
</dbReference>
<evidence type="ECO:0000256" key="1">
    <source>
        <dbReference type="PROSITE-ProRule" id="PRU00042"/>
    </source>
</evidence>
<evidence type="ECO:0000259" key="3">
    <source>
        <dbReference type="PROSITE" id="PS50157"/>
    </source>
</evidence>
<dbReference type="GO" id="GO:0003677">
    <property type="term" value="F:DNA binding"/>
    <property type="evidence" value="ECO:0007669"/>
    <property type="project" value="InterPro"/>
</dbReference>
<keyword evidence="1" id="KW-0863">Zinc-finger</keyword>